<dbReference type="EMBL" id="JALJOT010000003">
    <property type="protein sequence ID" value="KAK9916419.1"/>
    <property type="molecule type" value="Genomic_DNA"/>
</dbReference>
<dbReference type="InterPro" id="IPR012337">
    <property type="entry name" value="RNaseH-like_sf"/>
</dbReference>
<evidence type="ECO:0000256" key="6">
    <source>
        <dbReference type="ARBA" id="ARBA00022932"/>
    </source>
</evidence>
<keyword evidence="4" id="KW-0808">Transferase</keyword>
<evidence type="ECO:0000313" key="13">
    <source>
        <dbReference type="Proteomes" id="UP001491310"/>
    </source>
</evidence>
<keyword evidence="13" id="KW-1185">Reference proteome</keyword>
<evidence type="ECO:0000256" key="7">
    <source>
        <dbReference type="ARBA" id="ARBA00023125"/>
    </source>
</evidence>
<proteinExistence type="inferred from homology"/>
<sequence>MEQVQKALGARSRKEMRGDVKYLKRQHSNTGPDPQTSGLKRARIVDTEPLVLMVLDVMEEAGGRFNVWGKTNGGQSVLVRINDFMPYFYMAQPTHADTEAGPNSQAAPFDQAACKHMQQAVNRYMSPDCHVQKIEAVHKTPIMFYRPDEPAGGAYIQFFFKPGTNVKKAAASISSIANKNALRPHNLLWQDKAQFEHEVGLLQRFLVDAPVSGGAWMHLPPQQELEPGYTRVPNGERQSECDVEVTAPWRQLQCLTPDATQLALGREWSPSPYKVLGEDKISEEWSAALEVARQGQIAKLSMLTVDIIMAPKDGVDRVPVPSKDPVVCIANSLYSSDDIASQRSAPAKNGPDDGAFEEDGMEAEGPEIVDLTATEAHTPQVPVPSAREGGASVFTWSPEARPHRWLREADPDILNVFQVRDTLGALAERFTALKLNNGGLHLSRLHRMHSKAMALKRIVQYSPAWVKSQNRMASTSNQETFRVENVEGRVVLDVLRHVLTACNLASFSLVDCCQSLLSRRLEVLPPSVIARLSSCSSPVKSAGEQATDRSRLASYAADRVGVVRGLLQRLATLPEAIEIGRVTGLTLGQVLYNAQMIRTWSLLLRNAQRLGYIVSGRQDALPLSESPYLMHPVETKNVGLYQSPVAILDFASLYPSLYRAYNLCYTTLLHPDDSNAFPPEQVTVTPTGDVYVKPEIRKGILPSILAALINARAATRAALKEVTTPAQMAVLDSRQKALKLTANALYGFTGAQASPLQCVPLADSCLALGAQSCRNAIELLTGAFQEGVFGTMDAKVIYGQTDSLFINFKSSSTAEAMKLGRAAAKYVSSNFPEHMELKFEKVAQPFMLLHVNRYAGRAFESEAEVQEGKGVLMVKGLKSMWRQAPPIVRNTLQGVLARIIMQEDMTGAVEYAEGQIRRLLSGQVELWELPLTGGLWRVTGAQVAQAAAADGAPGAASAVSEEEVRGPHASLAVRLQQRDPGRTFVLGERLSYVLLPGARTQDDAAEDPLAAAKAGCSADYELYWQNKLRKPLAEILATCLSMSQIQEVLNGPHTRVRVDTVAAAQVSPAGKKSKGGRQMGLASFYRGTVKCLGCRRPVHSIGSSAEDGPALCEDCAVEDGVREGVFLELLGEQRRLEQRNCTANALCMDCHSGGLTGKVLCENGECPVLYARLSTAAKLNSLDHSFRRLDW</sequence>
<keyword evidence="3" id="KW-0411">Iron-sulfur</keyword>
<dbReference type="Gene3D" id="1.10.287.690">
    <property type="entry name" value="Helix hairpin bin"/>
    <property type="match status" value="1"/>
</dbReference>
<dbReference type="InterPro" id="IPR036397">
    <property type="entry name" value="RNaseH_sf"/>
</dbReference>
<evidence type="ECO:0000259" key="10">
    <source>
        <dbReference type="Pfam" id="PF00136"/>
    </source>
</evidence>
<evidence type="ECO:0000313" key="12">
    <source>
        <dbReference type="EMBL" id="KAK9916419.1"/>
    </source>
</evidence>
<dbReference type="InterPro" id="IPR043502">
    <property type="entry name" value="DNA/RNA_pol_sf"/>
</dbReference>
<dbReference type="Gene3D" id="1.10.132.60">
    <property type="entry name" value="DNA polymerase family B, C-terminal domain"/>
    <property type="match status" value="1"/>
</dbReference>
<feature type="domain" description="C4-type zinc-finger of DNA polymerase delta" evidence="11">
    <location>
        <begin position="1091"/>
        <end position="1172"/>
    </location>
</feature>
<dbReference type="PRINTS" id="PR00106">
    <property type="entry name" value="DNAPOLB"/>
</dbReference>
<dbReference type="Pfam" id="PF14260">
    <property type="entry name" value="zf-C4pol"/>
    <property type="match status" value="1"/>
</dbReference>
<keyword evidence="5" id="KW-0548">Nucleotidyltransferase</keyword>
<accession>A0ABR2YX02</accession>
<keyword evidence="6" id="KW-0239">DNA-directed DNA polymerase</keyword>
<evidence type="ECO:0000256" key="9">
    <source>
        <dbReference type="SAM" id="MobiDB-lite"/>
    </source>
</evidence>
<comment type="caution">
    <text evidence="12">The sequence shown here is derived from an EMBL/GenBank/DDBJ whole genome shotgun (WGS) entry which is preliminary data.</text>
</comment>
<comment type="catalytic activity">
    <reaction evidence="8">
        <text>DNA(n) + a 2'-deoxyribonucleoside 5'-triphosphate = DNA(n+1) + diphosphate</text>
        <dbReference type="Rhea" id="RHEA:22508"/>
        <dbReference type="Rhea" id="RHEA-COMP:17339"/>
        <dbReference type="Rhea" id="RHEA-COMP:17340"/>
        <dbReference type="ChEBI" id="CHEBI:33019"/>
        <dbReference type="ChEBI" id="CHEBI:61560"/>
        <dbReference type="ChEBI" id="CHEBI:173112"/>
        <dbReference type="EC" id="2.7.7.7"/>
    </reaction>
</comment>
<dbReference type="EC" id="2.7.7.7" evidence="2"/>
<feature type="region of interest" description="Disordered" evidence="9">
    <location>
        <begin position="340"/>
        <end position="359"/>
    </location>
</feature>
<gene>
    <name evidence="12" type="ORF">WJX75_002409</name>
</gene>
<dbReference type="Gene3D" id="3.90.1600.10">
    <property type="entry name" value="Palm domain of DNA polymerase"/>
    <property type="match status" value="1"/>
</dbReference>
<name>A0ABR2YX02_9CHLO</name>
<reference evidence="12 13" key="1">
    <citation type="journal article" date="2024" name="Nat. Commun.">
        <title>Phylogenomics reveals the evolutionary origins of lichenization in chlorophyte algae.</title>
        <authorList>
            <person name="Puginier C."/>
            <person name="Libourel C."/>
            <person name="Otte J."/>
            <person name="Skaloud P."/>
            <person name="Haon M."/>
            <person name="Grisel S."/>
            <person name="Petersen M."/>
            <person name="Berrin J.G."/>
            <person name="Delaux P.M."/>
            <person name="Dal Grande F."/>
            <person name="Keller J."/>
        </authorList>
    </citation>
    <scope>NUCLEOTIDE SEQUENCE [LARGE SCALE GENOMIC DNA]</scope>
    <source>
        <strain evidence="12 13">SAG 216-7</strain>
    </source>
</reference>
<dbReference type="PANTHER" id="PTHR10322:SF35">
    <property type="entry name" value="DNA-DIRECTED DNA POLYMERASE"/>
    <property type="match status" value="1"/>
</dbReference>
<evidence type="ECO:0000256" key="3">
    <source>
        <dbReference type="ARBA" id="ARBA00022485"/>
    </source>
</evidence>
<dbReference type="Pfam" id="PF00136">
    <property type="entry name" value="DNA_pol_B"/>
    <property type="match status" value="1"/>
</dbReference>
<dbReference type="Gene3D" id="3.30.342.10">
    <property type="entry name" value="DNA Polymerase, chain B, domain 1"/>
    <property type="match status" value="1"/>
</dbReference>
<dbReference type="SUPFAM" id="SSF53098">
    <property type="entry name" value="Ribonuclease H-like"/>
    <property type="match status" value="1"/>
</dbReference>
<evidence type="ECO:0000256" key="8">
    <source>
        <dbReference type="ARBA" id="ARBA00049244"/>
    </source>
</evidence>
<evidence type="ECO:0000259" key="11">
    <source>
        <dbReference type="Pfam" id="PF14260"/>
    </source>
</evidence>
<keyword evidence="3" id="KW-0004">4Fe-4S</keyword>
<dbReference type="InterPro" id="IPR006172">
    <property type="entry name" value="DNA-dir_DNA_pol_B"/>
</dbReference>
<evidence type="ECO:0000256" key="2">
    <source>
        <dbReference type="ARBA" id="ARBA00012417"/>
    </source>
</evidence>
<feature type="compositionally biased region" description="Basic and acidic residues" evidence="9">
    <location>
        <begin position="12"/>
        <end position="22"/>
    </location>
</feature>
<evidence type="ECO:0000256" key="4">
    <source>
        <dbReference type="ARBA" id="ARBA00022679"/>
    </source>
</evidence>
<dbReference type="InterPro" id="IPR042087">
    <property type="entry name" value="DNA_pol_B_thumb"/>
</dbReference>
<keyword evidence="3" id="KW-0408">Iron</keyword>
<dbReference type="Proteomes" id="UP001491310">
    <property type="component" value="Unassembled WGS sequence"/>
</dbReference>
<feature type="domain" description="DNA-directed DNA polymerase family B multifunctional" evidence="10">
    <location>
        <begin position="587"/>
        <end position="932"/>
    </location>
</feature>
<dbReference type="PANTHER" id="PTHR10322">
    <property type="entry name" value="DNA POLYMERASE CATALYTIC SUBUNIT"/>
    <property type="match status" value="1"/>
</dbReference>
<organism evidence="12 13">
    <name type="scientific">Coccomyxa subellipsoidea</name>
    <dbReference type="NCBI Taxonomy" id="248742"/>
    <lineage>
        <taxon>Eukaryota</taxon>
        <taxon>Viridiplantae</taxon>
        <taxon>Chlorophyta</taxon>
        <taxon>core chlorophytes</taxon>
        <taxon>Trebouxiophyceae</taxon>
        <taxon>Trebouxiophyceae incertae sedis</taxon>
        <taxon>Coccomyxaceae</taxon>
        <taxon>Coccomyxa</taxon>
    </lineage>
</organism>
<dbReference type="Gene3D" id="3.30.420.10">
    <property type="entry name" value="Ribonuclease H-like superfamily/Ribonuclease H"/>
    <property type="match status" value="1"/>
</dbReference>
<dbReference type="InterPro" id="IPR006134">
    <property type="entry name" value="DNA-dir_DNA_pol_B_multi_dom"/>
</dbReference>
<keyword evidence="3" id="KW-0479">Metal-binding</keyword>
<evidence type="ECO:0000256" key="1">
    <source>
        <dbReference type="ARBA" id="ARBA00005755"/>
    </source>
</evidence>
<dbReference type="SMART" id="SM00486">
    <property type="entry name" value="POLBc"/>
    <property type="match status" value="1"/>
</dbReference>
<comment type="similarity">
    <text evidence="1">Belongs to the DNA polymerase type-B family.</text>
</comment>
<dbReference type="InterPro" id="IPR025687">
    <property type="entry name" value="Znf-C4pol"/>
</dbReference>
<evidence type="ECO:0000256" key="5">
    <source>
        <dbReference type="ARBA" id="ARBA00022695"/>
    </source>
</evidence>
<dbReference type="SUPFAM" id="SSF56672">
    <property type="entry name" value="DNA/RNA polymerases"/>
    <property type="match status" value="1"/>
</dbReference>
<protein>
    <recommendedName>
        <fullName evidence="2">DNA-directed DNA polymerase</fullName>
        <ecNumber evidence="2">2.7.7.7</ecNumber>
    </recommendedName>
</protein>
<feature type="region of interest" description="Disordered" evidence="9">
    <location>
        <begin position="1"/>
        <end position="41"/>
    </location>
</feature>
<dbReference type="InterPro" id="IPR050240">
    <property type="entry name" value="DNA_pol_type-B"/>
</dbReference>
<feature type="compositionally biased region" description="Polar residues" evidence="9">
    <location>
        <begin position="28"/>
        <end position="38"/>
    </location>
</feature>
<keyword evidence="7" id="KW-0238">DNA-binding</keyword>
<dbReference type="InterPro" id="IPR023211">
    <property type="entry name" value="DNA_pol_palm_dom_sf"/>
</dbReference>